<evidence type="ECO:0000259" key="5">
    <source>
        <dbReference type="Pfam" id="PF14833"/>
    </source>
</evidence>
<feature type="active site" evidence="3">
    <location>
        <position position="185"/>
    </location>
</feature>
<dbReference type="InterPro" id="IPR036291">
    <property type="entry name" value="NAD(P)-bd_dom_sf"/>
</dbReference>
<dbReference type="EMBL" id="CP032829">
    <property type="protein sequence ID" value="AYJ87417.1"/>
    <property type="molecule type" value="Genomic_DNA"/>
</dbReference>
<sequence>MGCHANSRSRGFDMAKLAFIGLGVMGGQLARHLAVAGHDLTVYNRTRAKADAWVGKHGGHAVDSPAEAAIGAEAVLSCVGNDDDLASITLGRDGAFKAMAKGAVFIDHTTVSAKIARQLAVEAKDLGILSVDAPVTGGQVGAVNGTLTLMCGGSDKALAAATPVMEHYSSRIVHVGRAGAGQTTKMCNQIAFAGTIQSLSEAMRFAQAADLDLDRVFESISGGAAGSWQMTNRWATMVKDEFDFGFAVDWMRKDLGLALDEARANGATLPVAALMDQFFAEVQALGGGRQDTSALVRRLKK</sequence>
<dbReference type="PANTHER" id="PTHR43060:SF15">
    <property type="entry name" value="3-HYDROXYISOBUTYRATE DEHYDROGENASE-LIKE 1, MITOCHONDRIAL-RELATED"/>
    <property type="match status" value="1"/>
</dbReference>
<dbReference type="Gene3D" id="3.40.50.720">
    <property type="entry name" value="NAD(P)-binding Rossmann-like Domain"/>
    <property type="match status" value="1"/>
</dbReference>
<dbReference type="Pfam" id="PF14833">
    <property type="entry name" value="NAD_binding_11"/>
    <property type="match status" value="1"/>
</dbReference>
<keyword evidence="1" id="KW-0560">Oxidoreductase</keyword>
<dbReference type="GO" id="GO:0050661">
    <property type="term" value="F:NADP binding"/>
    <property type="evidence" value="ECO:0007669"/>
    <property type="project" value="InterPro"/>
</dbReference>
<accession>A0A494TD58</accession>
<evidence type="ECO:0000256" key="1">
    <source>
        <dbReference type="ARBA" id="ARBA00023002"/>
    </source>
</evidence>
<dbReference type="AlphaFoldDB" id="A0A494TD58"/>
<reference evidence="6 7" key="1">
    <citation type="submission" date="2018-09" db="EMBL/GenBank/DDBJ databases">
        <title>Sphingomonas peninsula sp. nov., isolated from fildes peninsula, Antarctic soil.</title>
        <authorList>
            <person name="Yingchao G."/>
        </authorList>
    </citation>
    <scope>NUCLEOTIDE SEQUENCE [LARGE SCALE GENOMIC DNA]</scope>
    <source>
        <strain evidence="6 7">YZ-8</strain>
    </source>
</reference>
<dbReference type="GO" id="GO:0051287">
    <property type="term" value="F:NAD binding"/>
    <property type="evidence" value="ECO:0007669"/>
    <property type="project" value="InterPro"/>
</dbReference>
<feature type="domain" description="3-hydroxyisobutyrate dehydrogenase-like NAD-binding" evidence="5">
    <location>
        <begin position="179"/>
        <end position="298"/>
    </location>
</feature>
<dbReference type="OrthoDB" id="9812907at2"/>
<dbReference type="Pfam" id="PF03446">
    <property type="entry name" value="NAD_binding_2"/>
    <property type="match status" value="1"/>
</dbReference>
<gene>
    <name evidence="6" type="ORF">D3Y57_17615</name>
</gene>
<dbReference type="InterPro" id="IPR015815">
    <property type="entry name" value="HIBADH-related"/>
</dbReference>
<proteinExistence type="predicted"/>
<dbReference type="SUPFAM" id="SSF48179">
    <property type="entry name" value="6-phosphogluconate dehydrogenase C-terminal domain-like"/>
    <property type="match status" value="1"/>
</dbReference>
<dbReference type="InterPro" id="IPR008927">
    <property type="entry name" value="6-PGluconate_DH-like_C_sf"/>
</dbReference>
<organism evidence="6 7">
    <name type="scientific">Sphingomonas paeninsulae</name>
    <dbReference type="NCBI Taxonomy" id="2319844"/>
    <lineage>
        <taxon>Bacteria</taxon>
        <taxon>Pseudomonadati</taxon>
        <taxon>Pseudomonadota</taxon>
        <taxon>Alphaproteobacteria</taxon>
        <taxon>Sphingomonadales</taxon>
        <taxon>Sphingomonadaceae</taxon>
        <taxon>Sphingomonas</taxon>
    </lineage>
</organism>
<evidence type="ECO:0000259" key="4">
    <source>
        <dbReference type="Pfam" id="PF03446"/>
    </source>
</evidence>
<evidence type="ECO:0000313" key="6">
    <source>
        <dbReference type="EMBL" id="AYJ87417.1"/>
    </source>
</evidence>
<dbReference type="InterPro" id="IPR013328">
    <property type="entry name" value="6PGD_dom2"/>
</dbReference>
<dbReference type="GO" id="GO:0016491">
    <property type="term" value="F:oxidoreductase activity"/>
    <property type="evidence" value="ECO:0007669"/>
    <property type="project" value="UniProtKB-KW"/>
</dbReference>
<protein>
    <submittedName>
        <fullName evidence="6">NAD(P)-dependent oxidoreductase</fullName>
    </submittedName>
</protein>
<dbReference type="PANTHER" id="PTHR43060">
    <property type="entry name" value="3-HYDROXYISOBUTYRATE DEHYDROGENASE-LIKE 1, MITOCHONDRIAL-RELATED"/>
    <property type="match status" value="1"/>
</dbReference>
<evidence type="ECO:0000256" key="2">
    <source>
        <dbReference type="ARBA" id="ARBA00023027"/>
    </source>
</evidence>
<keyword evidence="2" id="KW-0520">NAD</keyword>
<name>A0A494TD58_SPHPE</name>
<feature type="domain" description="6-phosphogluconate dehydrogenase NADP-binding" evidence="4">
    <location>
        <begin position="16"/>
        <end position="176"/>
    </location>
</feature>
<dbReference type="SUPFAM" id="SSF51735">
    <property type="entry name" value="NAD(P)-binding Rossmann-fold domains"/>
    <property type="match status" value="1"/>
</dbReference>
<evidence type="ECO:0000256" key="3">
    <source>
        <dbReference type="PIRSR" id="PIRSR000103-1"/>
    </source>
</evidence>
<keyword evidence="7" id="KW-1185">Reference proteome</keyword>
<dbReference type="Proteomes" id="UP000276254">
    <property type="component" value="Chromosome"/>
</dbReference>
<dbReference type="PIRSF" id="PIRSF000103">
    <property type="entry name" value="HIBADH"/>
    <property type="match status" value="1"/>
</dbReference>
<evidence type="ECO:0000313" key="7">
    <source>
        <dbReference type="Proteomes" id="UP000276254"/>
    </source>
</evidence>
<dbReference type="InterPro" id="IPR006115">
    <property type="entry name" value="6PGDH_NADP-bd"/>
</dbReference>
<dbReference type="RefSeq" id="WP_121154700.1">
    <property type="nucleotide sequence ID" value="NZ_CP032829.1"/>
</dbReference>
<dbReference type="Gene3D" id="1.10.1040.10">
    <property type="entry name" value="N-(1-d-carboxylethyl)-l-norvaline Dehydrogenase, domain 2"/>
    <property type="match status" value="1"/>
</dbReference>
<dbReference type="KEGG" id="spha:D3Y57_17615"/>
<dbReference type="InterPro" id="IPR029154">
    <property type="entry name" value="HIBADH-like_NADP-bd"/>
</dbReference>